<evidence type="ECO:0000313" key="1">
    <source>
        <dbReference type="EMBL" id="EIM77542.1"/>
    </source>
</evidence>
<comment type="caution">
    <text evidence="1">The sequence shown here is derived from an EMBL/GenBank/DDBJ whole genome shotgun (WGS) entry which is preliminary data.</text>
</comment>
<gene>
    <name evidence="1" type="ORF">A33O_03733</name>
</gene>
<protein>
    <submittedName>
        <fullName evidence="1">Uncharacterized protein</fullName>
    </submittedName>
</protein>
<name>I5C6U0_9HYPH</name>
<dbReference type="RefSeq" id="WP_007007350.1">
    <property type="nucleotide sequence ID" value="NZ_AJXZ01000005.1"/>
</dbReference>
<dbReference type="PATRIC" id="fig|1189611.3.peg.769"/>
<proteinExistence type="predicted"/>
<dbReference type="AlphaFoldDB" id="I5C6U0"/>
<dbReference type="OrthoDB" id="9791590at2"/>
<dbReference type="Proteomes" id="UP000004622">
    <property type="component" value="Unassembled WGS sequence"/>
</dbReference>
<evidence type="ECO:0000313" key="2">
    <source>
        <dbReference type="Proteomes" id="UP000004622"/>
    </source>
</evidence>
<organism evidence="1 2">
    <name type="scientific">Nitratireductor aquibiodomus RA22</name>
    <dbReference type="NCBI Taxonomy" id="1189611"/>
    <lineage>
        <taxon>Bacteria</taxon>
        <taxon>Pseudomonadati</taxon>
        <taxon>Pseudomonadota</taxon>
        <taxon>Alphaproteobacteria</taxon>
        <taxon>Hyphomicrobiales</taxon>
        <taxon>Phyllobacteriaceae</taxon>
        <taxon>Nitratireductor</taxon>
    </lineage>
</organism>
<sequence length="64" mass="7159">MESQTWLATQLRLGGHGTSRNEVCPFGGEIIYTRETMVPLQPVSLICVHNGGYRVEEIREPETA</sequence>
<reference evidence="1 2" key="1">
    <citation type="journal article" date="2012" name="J. Bacteriol.">
        <title>Genome Sequence of Nitratireductor aquibiodomus Strain RA22.</title>
        <authorList>
            <person name="Singh A."/>
            <person name="Jangir P.K."/>
            <person name="Kumari C."/>
            <person name="Sharma R."/>
        </authorList>
    </citation>
    <scope>NUCLEOTIDE SEQUENCE [LARGE SCALE GENOMIC DNA]</scope>
    <source>
        <strain evidence="1 2">RA22</strain>
    </source>
</reference>
<accession>I5C6U0</accession>
<dbReference type="EMBL" id="AJXZ01000005">
    <property type="protein sequence ID" value="EIM77542.1"/>
    <property type="molecule type" value="Genomic_DNA"/>
</dbReference>